<organism>
    <name type="scientific">Pediculus humanus subsp. corporis</name>
    <name type="common">Body louse</name>
    <dbReference type="NCBI Taxonomy" id="121224"/>
    <lineage>
        <taxon>Eukaryota</taxon>
        <taxon>Metazoa</taxon>
        <taxon>Ecdysozoa</taxon>
        <taxon>Arthropoda</taxon>
        <taxon>Hexapoda</taxon>
        <taxon>Insecta</taxon>
        <taxon>Pterygota</taxon>
        <taxon>Neoptera</taxon>
        <taxon>Paraneoptera</taxon>
        <taxon>Psocodea</taxon>
        <taxon>Troctomorpha</taxon>
        <taxon>Phthiraptera</taxon>
        <taxon>Anoplura</taxon>
        <taxon>Pediculidae</taxon>
        <taxon>Pediculus</taxon>
    </lineage>
</organism>
<reference evidence="3" key="3">
    <citation type="submission" date="2021-02" db="UniProtKB">
        <authorList>
            <consortium name="EnsemblMetazoa"/>
        </authorList>
    </citation>
    <scope>IDENTIFICATION</scope>
    <source>
        <strain evidence="3">USDA</strain>
    </source>
</reference>
<feature type="transmembrane region" description="Helical" evidence="1">
    <location>
        <begin position="91"/>
        <end position="112"/>
    </location>
</feature>
<dbReference type="KEGG" id="phu:Phum_PHUM310400"/>
<dbReference type="OMA" id="FNGINCH"/>
<reference evidence="2" key="2">
    <citation type="submission" date="2007-04" db="EMBL/GenBank/DDBJ databases">
        <title>The genome of the human body louse.</title>
        <authorList>
            <consortium name="The Human Body Louse Genome Consortium"/>
            <person name="Kirkness E."/>
            <person name="Walenz B."/>
            <person name="Hass B."/>
            <person name="Bruggner R."/>
            <person name="Strausberg R."/>
        </authorList>
    </citation>
    <scope>NUCLEOTIDE SEQUENCE</scope>
    <source>
        <strain evidence="2">USDA</strain>
    </source>
</reference>
<dbReference type="EMBL" id="AAZO01003605">
    <property type="status" value="NOT_ANNOTATED_CDS"/>
    <property type="molecule type" value="Genomic_DNA"/>
</dbReference>
<dbReference type="GeneID" id="8235889"/>
<dbReference type="CTD" id="8235889"/>
<accession>E0VMI7</accession>
<protein>
    <submittedName>
        <fullName evidence="2 3">Uncharacterized protein</fullName>
    </submittedName>
</protein>
<name>E0VMI7_PEDHC</name>
<dbReference type="VEuPathDB" id="VectorBase:PHUM310400"/>
<sequence length="157" mass="18033">MLKKTKNYICQRSDNYKTRFVIDLFMFSTLFNGINCHCNQNQSDWNERSFGLGSTHRVGFFGHRKRLQFALLPIMYKMGVMTTLLTGLTVLALKGLTIGVILLFFAFGNHFVKYGKLSGHSSQPIHVHVHPNNDKHVTYTKYHDYGGETYSGTKFTK</sequence>
<dbReference type="HOGENOM" id="CLU_1680051_0_0_1"/>
<keyword evidence="4" id="KW-1185">Reference proteome</keyword>
<dbReference type="EMBL" id="DS235312">
    <property type="protein sequence ID" value="EEB14593.1"/>
    <property type="molecule type" value="Genomic_DNA"/>
</dbReference>
<evidence type="ECO:0000256" key="1">
    <source>
        <dbReference type="SAM" id="Phobius"/>
    </source>
</evidence>
<evidence type="ECO:0000313" key="3">
    <source>
        <dbReference type="EnsemblMetazoa" id="PHUM310400-PA"/>
    </source>
</evidence>
<dbReference type="RefSeq" id="XP_002427331.1">
    <property type="nucleotide sequence ID" value="XM_002427286.1"/>
</dbReference>
<evidence type="ECO:0000313" key="2">
    <source>
        <dbReference type="EMBL" id="EEB14593.1"/>
    </source>
</evidence>
<dbReference type="eggNOG" id="ENOG502TF9H">
    <property type="taxonomic scope" value="Eukaryota"/>
</dbReference>
<proteinExistence type="predicted"/>
<reference evidence="2" key="1">
    <citation type="submission" date="2007-04" db="EMBL/GenBank/DDBJ databases">
        <title>Annotation of Pediculus humanus corporis strain USDA.</title>
        <authorList>
            <person name="Kirkness E."/>
            <person name="Hannick L."/>
            <person name="Hass B."/>
            <person name="Bruggner R."/>
            <person name="Lawson D."/>
            <person name="Bidwell S."/>
            <person name="Joardar V."/>
            <person name="Caler E."/>
            <person name="Walenz B."/>
            <person name="Inman J."/>
            <person name="Schobel S."/>
            <person name="Galinsky K."/>
            <person name="Amedeo P."/>
            <person name="Strausberg R."/>
        </authorList>
    </citation>
    <scope>NUCLEOTIDE SEQUENCE</scope>
    <source>
        <strain evidence="2">USDA</strain>
    </source>
</reference>
<keyword evidence="1" id="KW-0472">Membrane</keyword>
<dbReference type="AlphaFoldDB" id="E0VMI7"/>
<keyword evidence="1" id="KW-0812">Transmembrane</keyword>
<dbReference type="Proteomes" id="UP000009046">
    <property type="component" value="Unassembled WGS sequence"/>
</dbReference>
<dbReference type="InParanoid" id="E0VMI7"/>
<gene>
    <name evidence="3" type="primary">8235889</name>
    <name evidence="2" type="ORF">Phum_PHUM310400</name>
</gene>
<evidence type="ECO:0000313" key="4">
    <source>
        <dbReference type="Proteomes" id="UP000009046"/>
    </source>
</evidence>
<dbReference type="EMBL" id="AAZO01003604">
    <property type="status" value="NOT_ANNOTATED_CDS"/>
    <property type="molecule type" value="Genomic_DNA"/>
</dbReference>
<dbReference type="EnsemblMetazoa" id="PHUM310400-RA">
    <property type="protein sequence ID" value="PHUM310400-PA"/>
    <property type="gene ID" value="PHUM310400"/>
</dbReference>
<keyword evidence="1" id="KW-1133">Transmembrane helix</keyword>